<dbReference type="EMBL" id="AUWU02000002">
    <property type="protein sequence ID" value="KAH0576068.1"/>
    <property type="molecule type" value="Genomic_DNA"/>
</dbReference>
<accession>V6LNS1</accession>
<reference evidence="1 2" key="1">
    <citation type="journal article" date="2014" name="PLoS Genet.">
        <title>The Genome of Spironucleus salmonicida Highlights a Fish Pathogen Adapted to Fluctuating Environments.</title>
        <authorList>
            <person name="Xu F."/>
            <person name="Jerlstrom-Hultqvist J."/>
            <person name="Einarsson E."/>
            <person name="Astvaldsson A."/>
            <person name="Svard S.G."/>
            <person name="Andersson J.O."/>
        </authorList>
    </citation>
    <scope>NUCLEOTIDE SEQUENCE</scope>
    <source>
        <strain evidence="2">ATCC 50377</strain>
    </source>
</reference>
<evidence type="ECO:0000313" key="1">
    <source>
        <dbReference type="EMBL" id="EST45366.1"/>
    </source>
</evidence>
<dbReference type="Proteomes" id="UP000018208">
    <property type="component" value="Unassembled WGS sequence"/>
</dbReference>
<proteinExistence type="predicted"/>
<evidence type="ECO:0000313" key="3">
    <source>
        <dbReference type="Proteomes" id="UP000018208"/>
    </source>
</evidence>
<gene>
    <name evidence="1" type="ORF">SS50377_14696</name>
    <name evidence="2" type="ORF">SS50377_21610</name>
</gene>
<dbReference type="AlphaFoldDB" id="V6LNS1"/>
<protein>
    <submittedName>
        <fullName evidence="1">Uncharacterized protein</fullName>
    </submittedName>
</protein>
<reference evidence="2" key="2">
    <citation type="submission" date="2020-12" db="EMBL/GenBank/DDBJ databases">
        <title>New Spironucleus salmonicida genome in near-complete chromosomes.</title>
        <authorList>
            <person name="Xu F."/>
            <person name="Kurt Z."/>
            <person name="Jimenez-Gonzalez A."/>
            <person name="Astvaldsson A."/>
            <person name="Andersson J.O."/>
            <person name="Svard S.G."/>
        </authorList>
    </citation>
    <scope>NUCLEOTIDE SEQUENCE</scope>
    <source>
        <strain evidence="2">ATCC 50377</strain>
    </source>
</reference>
<evidence type="ECO:0000313" key="2">
    <source>
        <dbReference type="EMBL" id="KAH0576068.1"/>
    </source>
</evidence>
<dbReference type="VEuPathDB" id="GiardiaDB:SS50377_21610"/>
<keyword evidence="3" id="KW-1185">Reference proteome</keyword>
<dbReference type="EMBL" id="KI546099">
    <property type="protein sequence ID" value="EST45366.1"/>
    <property type="molecule type" value="Genomic_DNA"/>
</dbReference>
<sequence>MVILHPCRYLACFVILCQSQQEIAAFSNFGIRVLEPVLLMSCLDSLSKLLENCAISYQQGCAQSQIQAQQGLRSCKFQILFGRVKKTQLARYRRRMLLKWNNRIWTFQNSQESCQGAGRMEVGLHSM</sequence>
<name>V6LNS1_9EUKA</name>
<organism evidence="1">
    <name type="scientific">Spironucleus salmonicida</name>
    <dbReference type="NCBI Taxonomy" id="348837"/>
    <lineage>
        <taxon>Eukaryota</taxon>
        <taxon>Metamonada</taxon>
        <taxon>Diplomonadida</taxon>
        <taxon>Hexamitidae</taxon>
        <taxon>Hexamitinae</taxon>
        <taxon>Spironucleus</taxon>
    </lineage>
</organism>